<sequence>MHLSSGQGFPEPTPEVDVDEVVLNALFGKDTPSLDPSRVAGKHTYSSESTFYPKKSRQTKRGSGSSWRQPSDALFLIRTCGSRE</sequence>
<dbReference type="AlphaFoldDB" id="A0AAF0TH30"/>
<feature type="region of interest" description="Disordered" evidence="1">
    <location>
        <begin position="29"/>
        <end position="70"/>
    </location>
</feature>
<dbReference type="EMBL" id="CP133614">
    <property type="protein sequence ID" value="WMV18579.1"/>
    <property type="molecule type" value="Genomic_DNA"/>
</dbReference>
<accession>A0AAF0TH30</accession>
<evidence type="ECO:0000313" key="2">
    <source>
        <dbReference type="EMBL" id="WMV18579.1"/>
    </source>
</evidence>
<keyword evidence="3" id="KW-1185">Reference proteome</keyword>
<evidence type="ECO:0000256" key="1">
    <source>
        <dbReference type="SAM" id="MobiDB-lite"/>
    </source>
</evidence>
<evidence type="ECO:0000313" key="3">
    <source>
        <dbReference type="Proteomes" id="UP001234989"/>
    </source>
</evidence>
<name>A0AAF0TH30_SOLVR</name>
<gene>
    <name evidence="2" type="ORF">MTR67_011964</name>
</gene>
<reference evidence="2" key="1">
    <citation type="submission" date="2023-08" db="EMBL/GenBank/DDBJ databases">
        <title>A de novo genome assembly of Solanum verrucosum Schlechtendal, a Mexican diploid species geographically isolated from the other diploid A-genome species in potato relatives.</title>
        <authorList>
            <person name="Hosaka K."/>
        </authorList>
    </citation>
    <scope>NUCLEOTIDE SEQUENCE</scope>
    <source>
        <tissue evidence="2">Young leaves</tissue>
    </source>
</reference>
<dbReference type="Proteomes" id="UP001234989">
    <property type="component" value="Chromosome 3"/>
</dbReference>
<proteinExistence type="predicted"/>
<organism evidence="2 3">
    <name type="scientific">Solanum verrucosum</name>
    <dbReference type="NCBI Taxonomy" id="315347"/>
    <lineage>
        <taxon>Eukaryota</taxon>
        <taxon>Viridiplantae</taxon>
        <taxon>Streptophyta</taxon>
        <taxon>Embryophyta</taxon>
        <taxon>Tracheophyta</taxon>
        <taxon>Spermatophyta</taxon>
        <taxon>Magnoliopsida</taxon>
        <taxon>eudicotyledons</taxon>
        <taxon>Gunneridae</taxon>
        <taxon>Pentapetalae</taxon>
        <taxon>asterids</taxon>
        <taxon>lamiids</taxon>
        <taxon>Solanales</taxon>
        <taxon>Solanaceae</taxon>
        <taxon>Solanoideae</taxon>
        <taxon>Solaneae</taxon>
        <taxon>Solanum</taxon>
    </lineage>
</organism>
<protein>
    <submittedName>
        <fullName evidence="2">Uncharacterized protein</fullName>
    </submittedName>
</protein>